<gene>
    <name evidence="1" type="ORF">HMPREF9450_01718</name>
</gene>
<proteinExistence type="predicted"/>
<comment type="caution">
    <text evidence="1">The sequence shown here is derived from an EMBL/GenBank/DDBJ whole genome shotgun (WGS) entry which is preliminary data.</text>
</comment>
<dbReference type="STRING" id="742725.HMPREF9450_01718"/>
<evidence type="ECO:0000313" key="2">
    <source>
        <dbReference type="Proteomes" id="UP000006008"/>
    </source>
</evidence>
<reference evidence="1 2" key="1">
    <citation type="submission" date="2011-08" db="EMBL/GenBank/DDBJ databases">
        <title>The Genome Sequence of Alistipes indistinctus YIT 12060.</title>
        <authorList>
            <consortium name="The Broad Institute Genome Sequencing Platform"/>
            <person name="Earl A."/>
            <person name="Ward D."/>
            <person name="Feldgarden M."/>
            <person name="Gevers D."/>
            <person name="Morotomi M."/>
            <person name="Young S.K."/>
            <person name="Zeng Q."/>
            <person name="Gargeya S."/>
            <person name="Fitzgerald M."/>
            <person name="Haas B."/>
            <person name="Abouelleil A."/>
            <person name="Alvarado L."/>
            <person name="Arachchi H.M."/>
            <person name="Berlin A."/>
            <person name="Brown A."/>
            <person name="Chapman S.B."/>
            <person name="Chen Z."/>
            <person name="Dunbar C."/>
            <person name="Freedman E."/>
            <person name="Gearin G."/>
            <person name="Gellesch M."/>
            <person name="Goldberg J."/>
            <person name="Griggs A."/>
            <person name="Gujja S."/>
            <person name="Heiman D."/>
            <person name="Howarth C."/>
            <person name="Larson L."/>
            <person name="Lui A."/>
            <person name="MacDonald P.J.P."/>
            <person name="Montmayeur A."/>
            <person name="Murphy C."/>
            <person name="Neiman D."/>
            <person name="Pearson M."/>
            <person name="Priest M."/>
            <person name="Roberts A."/>
            <person name="Saif S."/>
            <person name="Shea T."/>
            <person name="Shenoy N."/>
            <person name="Sisk P."/>
            <person name="Stolte C."/>
            <person name="Sykes S."/>
            <person name="Wortman J."/>
            <person name="Nusbaum C."/>
            <person name="Birren B."/>
        </authorList>
    </citation>
    <scope>NUCLEOTIDE SEQUENCE [LARGE SCALE GENOMIC DNA]</scope>
    <source>
        <strain evidence="1 2">YIT 12060</strain>
    </source>
</reference>
<protein>
    <submittedName>
        <fullName evidence="1">Uncharacterized protein</fullName>
    </submittedName>
</protein>
<sequence>MYYDKAKQNLPTHTFESALDTTNCWQLQIGIRYFFN</sequence>
<evidence type="ECO:0000313" key="1">
    <source>
        <dbReference type="EMBL" id="EHB91669.1"/>
    </source>
</evidence>
<dbReference type="HOGENOM" id="CLU_3354147_0_0_10"/>
<keyword evidence="2" id="KW-1185">Reference proteome</keyword>
<dbReference type="Proteomes" id="UP000006008">
    <property type="component" value="Unassembled WGS sequence"/>
</dbReference>
<organism evidence="1 2">
    <name type="scientific">Alistipes indistinctus YIT 12060</name>
    <dbReference type="NCBI Taxonomy" id="742725"/>
    <lineage>
        <taxon>Bacteria</taxon>
        <taxon>Pseudomonadati</taxon>
        <taxon>Bacteroidota</taxon>
        <taxon>Bacteroidia</taxon>
        <taxon>Bacteroidales</taxon>
        <taxon>Rikenellaceae</taxon>
        <taxon>Alistipes</taxon>
    </lineage>
</organism>
<name>G5HAQ3_9BACT</name>
<dbReference type="EMBL" id="ADLD01000013">
    <property type="protein sequence ID" value="EHB91669.1"/>
    <property type="molecule type" value="Genomic_DNA"/>
</dbReference>
<accession>G5HAQ3</accession>
<dbReference type="AlphaFoldDB" id="G5HAQ3"/>